<dbReference type="GO" id="GO:0005739">
    <property type="term" value="C:mitochondrion"/>
    <property type="evidence" value="ECO:0007669"/>
    <property type="project" value="TreeGrafter"/>
</dbReference>
<evidence type="ECO:0000313" key="1">
    <source>
        <dbReference type="Ensembl" id="ENSVURP00010002289.1"/>
    </source>
</evidence>
<dbReference type="PANTHER" id="PTHR14273:SF0">
    <property type="entry name" value="LYR MOTIF-CONTAINING PROTEIN 1"/>
    <property type="match status" value="1"/>
</dbReference>
<dbReference type="GeneTree" id="ENSGT00960000187731"/>
<evidence type="ECO:0008006" key="3">
    <source>
        <dbReference type="Google" id="ProtNLM"/>
    </source>
</evidence>
<reference evidence="2" key="1">
    <citation type="submission" date="2018-12" db="EMBL/GenBank/DDBJ databases">
        <authorList>
            <person name="Yazar S."/>
        </authorList>
    </citation>
    <scope>NUCLEOTIDE SEQUENCE [LARGE SCALE GENOMIC DNA]</scope>
</reference>
<keyword evidence="2" id="KW-1185">Reference proteome</keyword>
<proteinExistence type="predicted"/>
<dbReference type="Ensembl" id="ENSVURT00010002614.1">
    <property type="protein sequence ID" value="ENSVURP00010002289.1"/>
    <property type="gene ID" value="ENSVURG00010001886.1"/>
</dbReference>
<dbReference type="AlphaFoldDB" id="A0A4X2JS74"/>
<dbReference type="PANTHER" id="PTHR14273">
    <property type="entry name" value="LYR MOTIF-CONTAINING PROTEIN 1"/>
    <property type="match status" value="1"/>
</dbReference>
<accession>A0A4X2JS74</accession>
<sequence length="90" mass="10392">METATAAQVLNLYCRIFRLARGWHASSGHMEDTSREKQYILNEARMLPIHLPPVALTPLQSWGLQTQVKLRKFSKSFYLNSRDDVSQSKK</sequence>
<reference evidence="1" key="3">
    <citation type="submission" date="2025-09" db="UniProtKB">
        <authorList>
            <consortium name="Ensembl"/>
        </authorList>
    </citation>
    <scope>IDENTIFICATION</scope>
</reference>
<evidence type="ECO:0000313" key="2">
    <source>
        <dbReference type="Proteomes" id="UP000314987"/>
    </source>
</evidence>
<reference evidence="1" key="2">
    <citation type="submission" date="2025-08" db="UniProtKB">
        <authorList>
            <consortium name="Ensembl"/>
        </authorList>
    </citation>
    <scope>IDENTIFICATION</scope>
</reference>
<name>A0A4X2JS74_VOMUR</name>
<dbReference type="Proteomes" id="UP000314987">
    <property type="component" value="Unassembled WGS sequence"/>
</dbReference>
<dbReference type="InterPro" id="IPR040330">
    <property type="entry name" value="LYRM1"/>
</dbReference>
<organism evidence="1 2">
    <name type="scientific">Vombatus ursinus</name>
    <name type="common">Common wombat</name>
    <dbReference type="NCBI Taxonomy" id="29139"/>
    <lineage>
        <taxon>Eukaryota</taxon>
        <taxon>Metazoa</taxon>
        <taxon>Chordata</taxon>
        <taxon>Craniata</taxon>
        <taxon>Vertebrata</taxon>
        <taxon>Euteleostomi</taxon>
        <taxon>Mammalia</taxon>
        <taxon>Metatheria</taxon>
        <taxon>Diprotodontia</taxon>
        <taxon>Vombatidae</taxon>
        <taxon>Vombatus</taxon>
    </lineage>
</organism>
<protein>
    <recommendedName>
        <fullName evidence="3">LYR motif containing 1</fullName>
    </recommendedName>
</protein>
<dbReference type="STRING" id="29139.ENSVURP00010002289"/>